<sequence length="97" mass="10933">MVVFQGFDFTRNGTRVASNAEWSTGGAERWGEPRVLRVGWNMKRMVSSLPVPFCALCEQSTRQRVAKSKKVLRSGSKARINLPHLVHSPSEIALFHH</sequence>
<name>A0A0D0DXZ3_9AGAM</name>
<organism evidence="1 2">
    <name type="scientific">Paxillus rubicundulus Ve08.2h10</name>
    <dbReference type="NCBI Taxonomy" id="930991"/>
    <lineage>
        <taxon>Eukaryota</taxon>
        <taxon>Fungi</taxon>
        <taxon>Dikarya</taxon>
        <taxon>Basidiomycota</taxon>
        <taxon>Agaricomycotina</taxon>
        <taxon>Agaricomycetes</taxon>
        <taxon>Agaricomycetidae</taxon>
        <taxon>Boletales</taxon>
        <taxon>Paxilineae</taxon>
        <taxon>Paxillaceae</taxon>
        <taxon>Paxillus</taxon>
    </lineage>
</organism>
<dbReference type="Proteomes" id="UP000054538">
    <property type="component" value="Unassembled WGS sequence"/>
</dbReference>
<accession>A0A0D0DXZ3</accession>
<gene>
    <name evidence="1" type="ORF">PAXRUDRAFT_830910</name>
</gene>
<dbReference type="InParanoid" id="A0A0D0DXZ3"/>
<dbReference type="HOGENOM" id="CLU_2347365_0_0_1"/>
<evidence type="ECO:0000313" key="2">
    <source>
        <dbReference type="Proteomes" id="UP000054538"/>
    </source>
</evidence>
<proteinExistence type="predicted"/>
<dbReference type="EMBL" id="KN825395">
    <property type="protein sequence ID" value="KIK91369.1"/>
    <property type="molecule type" value="Genomic_DNA"/>
</dbReference>
<keyword evidence="2" id="KW-1185">Reference proteome</keyword>
<reference evidence="1 2" key="1">
    <citation type="submission" date="2014-04" db="EMBL/GenBank/DDBJ databases">
        <authorList>
            <consortium name="DOE Joint Genome Institute"/>
            <person name="Kuo A."/>
            <person name="Kohler A."/>
            <person name="Jargeat P."/>
            <person name="Nagy L.G."/>
            <person name="Floudas D."/>
            <person name="Copeland A."/>
            <person name="Barry K.W."/>
            <person name="Cichocki N."/>
            <person name="Veneault-Fourrey C."/>
            <person name="LaButti K."/>
            <person name="Lindquist E.A."/>
            <person name="Lipzen A."/>
            <person name="Lundell T."/>
            <person name="Morin E."/>
            <person name="Murat C."/>
            <person name="Sun H."/>
            <person name="Tunlid A."/>
            <person name="Henrissat B."/>
            <person name="Grigoriev I.V."/>
            <person name="Hibbett D.S."/>
            <person name="Martin F."/>
            <person name="Nordberg H.P."/>
            <person name="Cantor M.N."/>
            <person name="Hua S.X."/>
        </authorList>
    </citation>
    <scope>NUCLEOTIDE SEQUENCE [LARGE SCALE GENOMIC DNA]</scope>
    <source>
        <strain evidence="1 2">Ve08.2h10</strain>
    </source>
</reference>
<evidence type="ECO:0000313" key="1">
    <source>
        <dbReference type="EMBL" id="KIK91369.1"/>
    </source>
</evidence>
<protein>
    <submittedName>
        <fullName evidence="1">Uncharacterized protein</fullName>
    </submittedName>
</protein>
<reference evidence="2" key="2">
    <citation type="submission" date="2015-01" db="EMBL/GenBank/DDBJ databases">
        <title>Evolutionary Origins and Diversification of the Mycorrhizal Mutualists.</title>
        <authorList>
            <consortium name="DOE Joint Genome Institute"/>
            <consortium name="Mycorrhizal Genomics Consortium"/>
            <person name="Kohler A."/>
            <person name="Kuo A."/>
            <person name="Nagy L.G."/>
            <person name="Floudas D."/>
            <person name="Copeland A."/>
            <person name="Barry K.W."/>
            <person name="Cichocki N."/>
            <person name="Veneault-Fourrey C."/>
            <person name="LaButti K."/>
            <person name="Lindquist E.A."/>
            <person name="Lipzen A."/>
            <person name="Lundell T."/>
            <person name="Morin E."/>
            <person name="Murat C."/>
            <person name="Riley R."/>
            <person name="Ohm R."/>
            <person name="Sun H."/>
            <person name="Tunlid A."/>
            <person name="Henrissat B."/>
            <person name="Grigoriev I.V."/>
            <person name="Hibbett D.S."/>
            <person name="Martin F."/>
        </authorList>
    </citation>
    <scope>NUCLEOTIDE SEQUENCE [LARGE SCALE GENOMIC DNA]</scope>
    <source>
        <strain evidence="2">Ve08.2h10</strain>
    </source>
</reference>
<dbReference type="AlphaFoldDB" id="A0A0D0DXZ3"/>